<comment type="caution">
    <text evidence="3">The sequence shown here is derived from an EMBL/GenBank/DDBJ whole genome shotgun (WGS) entry which is preliminary data.</text>
</comment>
<dbReference type="EMBL" id="JAHDYR010000053">
    <property type="protein sequence ID" value="KAG9391407.1"/>
    <property type="molecule type" value="Genomic_DNA"/>
</dbReference>
<accession>A0A8J6B769</accession>
<feature type="region of interest" description="Disordered" evidence="1">
    <location>
        <begin position="1"/>
        <end position="25"/>
    </location>
</feature>
<dbReference type="Proteomes" id="UP000717585">
    <property type="component" value="Unassembled WGS sequence"/>
</dbReference>
<feature type="transmembrane region" description="Helical" evidence="2">
    <location>
        <begin position="178"/>
        <end position="200"/>
    </location>
</feature>
<feature type="transmembrane region" description="Helical" evidence="2">
    <location>
        <begin position="1058"/>
        <end position="1078"/>
    </location>
</feature>
<dbReference type="InterPro" id="IPR052994">
    <property type="entry name" value="Tiny_macrocysts_regulators"/>
</dbReference>
<keyword evidence="2" id="KW-0472">Membrane</keyword>
<feature type="compositionally biased region" description="Low complexity" evidence="1">
    <location>
        <begin position="11"/>
        <end position="21"/>
    </location>
</feature>
<feature type="region of interest" description="Disordered" evidence="1">
    <location>
        <begin position="979"/>
        <end position="1007"/>
    </location>
</feature>
<evidence type="ECO:0000313" key="4">
    <source>
        <dbReference type="Proteomes" id="UP000717585"/>
    </source>
</evidence>
<keyword evidence="2" id="KW-0812">Transmembrane</keyword>
<feature type="transmembrane region" description="Helical" evidence="2">
    <location>
        <begin position="662"/>
        <end position="685"/>
    </location>
</feature>
<feature type="transmembrane region" description="Helical" evidence="2">
    <location>
        <begin position="139"/>
        <end position="158"/>
    </location>
</feature>
<proteinExistence type="predicted"/>
<gene>
    <name evidence="3" type="ORF">J8273_6167</name>
</gene>
<reference evidence="3" key="1">
    <citation type="submission" date="2021-05" db="EMBL/GenBank/DDBJ databases">
        <title>A free-living protist that lacks canonical eukaryotic 1 DNA replication and segregation systems.</title>
        <authorList>
            <person name="Salas-Leiva D.E."/>
            <person name="Tromer E.C."/>
            <person name="Curtis B.A."/>
            <person name="Jerlstrom-Hultqvist J."/>
            <person name="Kolisko M."/>
            <person name="Yi Z."/>
            <person name="Salas-Leiva J.S."/>
            <person name="Gallot-Lavallee L."/>
            <person name="Kops G.J.P.L."/>
            <person name="Archibald J.M."/>
            <person name="Simpson A.G.B."/>
            <person name="Roger A.J."/>
        </authorList>
    </citation>
    <scope>NUCLEOTIDE SEQUENCE</scope>
    <source>
        <strain evidence="3">BICM</strain>
    </source>
</reference>
<dbReference type="PANTHER" id="PTHR31600">
    <property type="entry name" value="TINY MACROCYSTS PROTEIN B-RELATED"/>
    <property type="match status" value="1"/>
</dbReference>
<name>A0A8J6B769_9EUKA</name>
<dbReference type="PANTHER" id="PTHR31600:SF2">
    <property type="entry name" value="GAMETE ENRICHED GENE 10 PROTEIN-RELATED"/>
    <property type="match status" value="1"/>
</dbReference>
<feature type="transmembrane region" description="Helical" evidence="2">
    <location>
        <begin position="633"/>
        <end position="656"/>
    </location>
</feature>
<evidence type="ECO:0000256" key="1">
    <source>
        <dbReference type="SAM" id="MobiDB-lite"/>
    </source>
</evidence>
<protein>
    <submittedName>
        <fullName evidence="3">Uncharacterized protein</fullName>
    </submittedName>
</protein>
<keyword evidence="4" id="KW-1185">Reference proteome</keyword>
<feature type="transmembrane region" description="Helical" evidence="2">
    <location>
        <begin position="249"/>
        <end position="269"/>
    </location>
</feature>
<feature type="transmembrane region" description="Helical" evidence="2">
    <location>
        <begin position="276"/>
        <end position="297"/>
    </location>
</feature>
<keyword evidence="2" id="KW-1133">Transmembrane helix</keyword>
<feature type="transmembrane region" description="Helical" evidence="2">
    <location>
        <begin position="1257"/>
        <end position="1278"/>
    </location>
</feature>
<evidence type="ECO:0000313" key="3">
    <source>
        <dbReference type="EMBL" id="KAG9391407.1"/>
    </source>
</evidence>
<feature type="compositionally biased region" description="Polar residues" evidence="1">
    <location>
        <begin position="979"/>
        <end position="996"/>
    </location>
</feature>
<feature type="transmembrane region" description="Helical" evidence="2">
    <location>
        <begin position="1298"/>
        <end position="1316"/>
    </location>
</feature>
<organism evidence="3 4">
    <name type="scientific">Carpediemonas membranifera</name>
    <dbReference type="NCBI Taxonomy" id="201153"/>
    <lineage>
        <taxon>Eukaryota</taxon>
        <taxon>Metamonada</taxon>
        <taxon>Carpediemonas-like organisms</taxon>
        <taxon>Carpediemonas</taxon>
    </lineage>
</organism>
<feature type="transmembrane region" description="Helical" evidence="2">
    <location>
        <begin position="874"/>
        <end position="897"/>
    </location>
</feature>
<evidence type="ECO:0000256" key="2">
    <source>
        <dbReference type="SAM" id="Phobius"/>
    </source>
</evidence>
<sequence>MPHLSRAPSLSSQQTGSGTSTDAAEGAGAMHSSKIAIFELSYISTPKSALLRQIYSICFLLVAVHALSICADESLYTWPILSTVQHALMWTRLGPLSEVISTSAMNVVSGTTLLIVVAMLVIHLDALRQMSSSKLPNKWIIRALTASYMARSTIIYLPALVIMDYQVATRLSLNATDIIVAGMFAVGSLAFTAQTAFVLFMSHQFAFTTTHPLGRQHSRVEPTAFVLLSVGAAVFSVKDEHLLPAVKGVIVFLACVFIVALIVVFTPYYRTFSLSLVPSIIWILGAAATCAVTPWLALCLLSLTPVVALLPMGMVKLTTLATRKYRAEVMALESPDQVPETRPFLLFPYQVEVALRESRKKIAKAKKDVAVINKRVPMAIFEFAGTVSEDGVLDMTRLSAKDRELIAQARQTIEAETAYGMRLFSITRSRWPHSAYLALTYIIYTAAYRTQSLQSAMYSTASTMKRSFSLDFQYGRFLCKNYTAALHSDASVLTKLEAQRDQRTLMKAQRQLADELANVWRRILANAGQPSTANFKFYMGAVEKISALRAQIDALYTRALNHPTPRIVRSYAQYLSIIDPSPAVAAYCEELYGVADELEVAPGEGENEKNNVRVTRIDTADHGSAGFIHHSRAVAAIVVIATCITAGVLIIMGFTYLHYNVLWQSIGIVQVTSGVQYIASTLALLRIGMGDYLVATTAYLGAPWLASVADMPARFQKHALDNFPTSLYVYGAATYADYKDARTYEVLDLDEAWYDDALDAIVTVATHLSYNIPDLLSSATITVPVFQGLVETGTEDVSLMAYYSNVVHACESLSACVSDGLDAGSATAAADCLDGMIDTILGYEKAMIEPVMNGLNSVAADTFIHTQMFPTLELIAFLCLLFVMLASFFTTTLFLFVRPTVGHNKFSMRAIRLLNFIPGSTLDAMVNEIDSFKRAVRGRADQSATARIESEFGTPQPMVSPPITRRSTTLTFQLASVKSPLNSSRAPGTVSQQSLQDEGDGFPNEAETPQTEVKSLALLDTEETVTSSTDSGKKVYALRDSDGTNAHRFRRSVIQLRMIGRALPVILVWMFLFSVVFLLMFCVVLYRSGLATTVAMTLFYQYRTLNRLRGLSTMAITMAFGTPSAPPPVDAAYIEPVYSGTLAELDSFIAHLTGNSAVDNDVVVEPYDSLHPMFSLPAKSLNRLLGSGDSWIEGDYEDEITDLLYNSACFRFFDDMCEAPFVMYSASGHGVINAVSAALAYADAHLREIQDGSADTTVLLAMSSLVDLDVSSGLYLIWDHLYARLDTQLTSTRTDAAYFLGVFVAMLGVFYYVHLYRSIVRNGRTRRQLGLMFRSVPREGISPKLLEKLLEVFPEDE</sequence>
<feature type="transmembrane region" description="Helical" evidence="2">
    <location>
        <begin position="99"/>
        <end position="127"/>
    </location>
</feature>